<gene>
    <name evidence="3" type="ORF">LIER_31551</name>
</gene>
<keyword evidence="4" id="KW-1185">Reference proteome</keyword>
<dbReference type="EMBL" id="BAABME010011769">
    <property type="protein sequence ID" value="GAA0184263.1"/>
    <property type="molecule type" value="Genomic_DNA"/>
</dbReference>
<dbReference type="PANTHER" id="PTHR47592:SF27">
    <property type="entry name" value="OS08G0421700 PROTEIN"/>
    <property type="match status" value="1"/>
</dbReference>
<dbReference type="InterPro" id="IPR054722">
    <property type="entry name" value="PolX-like_BBD"/>
</dbReference>
<dbReference type="Pfam" id="PF00098">
    <property type="entry name" value="zf-CCHC"/>
    <property type="match status" value="1"/>
</dbReference>
<dbReference type="Pfam" id="PF22936">
    <property type="entry name" value="Pol_BBD"/>
    <property type="match status" value="1"/>
</dbReference>
<evidence type="ECO:0000313" key="3">
    <source>
        <dbReference type="EMBL" id="GAA0184263.1"/>
    </source>
</evidence>
<dbReference type="SUPFAM" id="SSF57756">
    <property type="entry name" value="Retrovirus zinc finger-like domains"/>
    <property type="match status" value="1"/>
</dbReference>
<keyword evidence="1" id="KW-0863">Zinc-finger</keyword>
<dbReference type="PANTHER" id="PTHR47592">
    <property type="entry name" value="PBF68 PROTEIN"/>
    <property type="match status" value="1"/>
</dbReference>
<dbReference type="GO" id="GO:0008270">
    <property type="term" value="F:zinc ion binding"/>
    <property type="evidence" value="ECO:0007669"/>
    <property type="project" value="UniProtKB-KW"/>
</dbReference>
<evidence type="ECO:0000313" key="4">
    <source>
        <dbReference type="Proteomes" id="UP001454036"/>
    </source>
</evidence>
<dbReference type="GO" id="GO:0003676">
    <property type="term" value="F:nucleic acid binding"/>
    <property type="evidence" value="ECO:0007669"/>
    <property type="project" value="InterPro"/>
</dbReference>
<proteinExistence type="predicted"/>
<dbReference type="Pfam" id="PF13976">
    <property type="entry name" value="gag_pre-integrs"/>
    <property type="match status" value="1"/>
</dbReference>
<dbReference type="Pfam" id="PF14223">
    <property type="entry name" value="Retrotran_gag_2"/>
    <property type="match status" value="1"/>
</dbReference>
<dbReference type="InterPro" id="IPR001878">
    <property type="entry name" value="Znf_CCHC"/>
</dbReference>
<dbReference type="AlphaFoldDB" id="A0AAV3RRC1"/>
<dbReference type="SMART" id="SM00343">
    <property type="entry name" value="ZnF_C2HC"/>
    <property type="match status" value="1"/>
</dbReference>
<keyword evidence="1" id="KW-0862">Zinc</keyword>
<dbReference type="PROSITE" id="PS50158">
    <property type="entry name" value="ZF_CCHC"/>
    <property type="match status" value="1"/>
</dbReference>
<feature type="domain" description="CCHC-type" evidence="2">
    <location>
        <begin position="129"/>
        <end position="144"/>
    </location>
</feature>
<keyword evidence="1" id="KW-0479">Metal-binding</keyword>
<comment type="caution">
    <text evidence="3">The sequence shown here is derived from an EMBL/GenBank/DDBJ whole genome shotgun (WGS) entry which is preliminary data.</text>
</comment>
<dbReference type="Proteomes" id="UP001454036">
    <property type="component" value="Unassembled WGS sequence"/>
</dbReference>
<evidence type="ECO:0000256" key="1">
    <source>
        <dbReference type="PROSITE-ProRule" id="PRU00047"/>
    </source>
</evidence>
<dbReference type="InterPro" id="IPR036875">
    <property type="entry name" value="Znf_CCHC_sf"/>
</dbReference>
<organism evidence="3 4">
    <name type="scientific">Lithospermum erythrorhizon</name>
    <name type="common">Purple gromwell</name>
    <name type="synonym">Lithospermum officinale var. erythrorhizon</name>
    <dbReference type="NCBI Taxonomy" id="34254"/>
    <lineage>
        <taxon>Eukaryota</taxon>
        <taxon>Viridiplantae</taxon>
        <taxon>Streptophyta</taxon>
        <taxon>Embryophyta</taxon>
        <taxon>Tracheophyta</taxon>
        <taxon>Spermatophyta</taxon>
        <taxon>Magnoliopsida</taxon>
        <taxon>eudicotyledons</taxon>
        <taxon>Gunneridae</taxon>
        <taxon>Pentapetalae</taxon>
        <taxon>asterids</taxon>
        <taxon>lamiids</taxon>
        <taxon>Boraginales</taxon>
        <taxon>Boraginaceae</taxon>
        <taxon>Boraginoideae</taxon>
        <taxon>Lithospermeae</taxon>
        <taxon>Lithospermum</taxon>
    </lineage>
</organism>
<sequence>MGGKVSEQETAAGLWAKLESLYMTRTLTNKLLLKQRLFSLRMQEGTSLKDHLEKLNTILLDLRNIDVYVDDEDAVLILLVSLPASYENFKESMTNVVGLFANSNQGFVKGKKKFPKKQFKRGSKLGDVCHYCKEKGHWKTDCPKKRQGQFNASGTAAVAESSTKSEEDIALVVDNHTFYTDVWILDSGASYHICPKREWFSTYEQVDGGNIFMANNSVCKVVGIGSVKIRTHDGKFCTLEDVRYVPLMTKNLISLSLLDRKGFSFKGEGGVINVCRGSEVILKGVKQGTLYFLQGGTLLDSATVASSVVENDNMTKLWHMRLGHMSERGMQILARDNLLGVQKLKDLGFCEHCVFGKLHRNKFPKATHRTKGKLDYIHSDCWVLHELNLWEVTGIFYH</sequence>
<accession>A0AAV3RRC1</accession>
<protein>
    <recommendedName>
        <fullName evidence="2">CCHC-type domain-containing protein</fullName>
    </recommendedName>
</protein>
<name>A0AAV3RRC1_LITER</name>
<reference evidence="3 4" key="1">
    <citation type="submission" date="2024-01" db="EMBL/GenBank/DDBJ databases">
        <title>The complete chloroplast genome sequence of Lithospermum erythrorhizon: insights into the phylogenetic relationship among Boraginaceae species and the maternal lineages of purple gromwells.</title>
        <authorList>
            <person name="Okada T."/>
            <person name="Watanabe K."/>
        </authorList>
    </citation>
    <scope>NUCLEOTIDE SEQUENCE [LARGE SCALE GENOMIC DNA]</scope>
</reference>
<dbReference type="InterPro" id="IPR025724">
    <property type="entry name" value="GAG-pre-integrase_dom"/>
</dbReference>
<evidence type="ECO:0000259" key="2">
    <source>
        <dbReference type="PROSITE" id="PS50158"/>
    </source>
</evidence>
<dbReference type="Gene3D" id="4.10.60.10">
    <property type="entry name" value="Zinc finger, CCHC-type"/>
    <property type="match status" value="1"/>
</dbReference>